<accession>A0A2H3KK05</accession>
<evidence type="ECO:0000256" key="2">
    <source>
        <dbReference type="PROSITE-ProRule" id="PRU00169"/>
    </source>
</evidence>
<gene>
    <name evidence="4" type="ORF">A9Q02_15980</name>
</gene>
<evidence type="ECO:0000313" key="4">
    <source>
        <dbReference type="EMBL" id="PDV98299.1"/>
    </source>
</evidence>
<dbReference type="SMART" id="SM00448">
    <property type="entry name" value="REC"/>
    <property type="match status" value="1"/>
</dbReference>
<feature type="domain" description="Response regulatory" evidence="3">
    <location>
        <begin position="3"/>
        <end position="119"/>
    </location>
</feature>
<evidence type="ECO:0000259" key="3">
    <source>
        <dbReference type="PROSITE" id="PS50110"/>
    </source>
</evidence>
<evidence type="ECO:0000313" key="5">
    <source>
        <dbReference type="Proteomes" id="UP000220922"/>
    </source>
</evidence>
<dbReference type="Proteomes" id="UP000220922">
    <property type="component" value="Unassembled WGS sequence"/>
</dbReference>
<dbReference type="Pfam" id="PF00072">
    <property type="entry name" value="Response_reg"/>
    <property type="match status" value="1"/>
</dbReference>
<sequence length="122" mass="13701">MACILLVEDNELIREMVVLYLTRSGFELTTAVDGIDALRMVQQVQPDLILLDMGLPKLNGWQTMQRLRLRSETAHIPVIALTAYSMAEDRQRALDAGCAAFIPKPIEFPLLVETIHALLQRA</sequence>
<dbReference type="AlphaFoldDB" id="A0A2H3KK05"/>
<reference evidence="4 5" key="1">
    <citation type="submission" date="2016-05" db="EMBL/GenBank/DDBJ databases">
        <authorList>
            <person name="Lavstsen T."/>
            <person name="Jespersen J.S."/>
        </authorList>
    </citation>
    <scope>NUCLEOTIDE SEQUENCE [LARGE SCALE GENOMIC DNA]</scope>
    <source>
        <strain evidence="4 5">B7-9</strain>
    </source>
</reference>
<proteinExistence type="predicted"/>
<feature type="modified residue" description="4-aspartylphosphate" evidence="2">
    <location>
        <position position="52"/>
    </location>
</feature>
<dbReference type="SUPFAM" id="SSF52172">
    <property type="entry name" value="CheY-like"/>
    <property type="match status" value="1"/>
</dbReference>
<comment type="caution">
    <text evidence="4">The sequence shown here is derived from an EMBL/GenBank/DDBJ whole genome shotgun (WGS) entry which is preliminary data.</text>
</comment>
<dbReference type="InterPro" id="IPR050595">
    <property type="entry name" value="Bact_response_regulator"/>
</dbReference>
<dbReference type="InterPro" id="IPR011006">
    <property type="entry name" value="CheY-like_superfamily"/>
</dbReference>
<name>A0A2H3KK05_9CHLR</name>
<dbReference type="RefSeq" id="WP_097653636.1">
    <property type="nucleotide sequence ID" value="NZ_LYXE01000104.1"/>
</dbReference>
<dbReference type="PANTHER" id="PTHR44591">
    <property type="entry name" value="STRESS RESPONSE REGULATOR PROTEIN 1"/>
    <property type="match status" value="1"/>
</dbReference>
<dbReference type="GO" id="GO:0000160">
    <property type="term" value="P:phosphorelay signal transduction system"/>
    <property type="evidence" value="ECO:0007669"/>
    <property type="project" value="InterPro"/>
</dbReference>
<dbReference type="OrthoDB" id="9802491at2"/>
<organism evidence="4 5">
    <name type="scientific">Candidatus Chloroploca asiatica</name>
    <dbReference type="NCBI Taxonomy" id="1506545"/>
    <lineage>
        <taxon>Bacteria</taxon>
        <taxon>Bacillati</taxon>
        <taxon>Chloroflexota</taxon>
        <taxon>Chloroflexia</taxon>
        <taxon>Chloroflexales</taxon>
        <taxon>Chloroflexineae</taxon>
        <taxon>Oscillochloridaceae</taxon>
        <taxon>Candidatus Chloroploca</taxon>
    </lineage>
</organism>
<dbReference type="PROSITE" id="PS50110">
    <property type="entry name" value="RESPONSE_REGULATORY"/>
    <property type="match status" value="1"/>
</dbReference>
<protein>
    <submittedName>
        <fullName evidence="4">Two-component system response regulator</fullName>
    </submittedName>
</protein>
<keyword evidence="5" id="KW-1185">Reference proteome</keyword>
<dbReference type="Gene3D" id="3.40.50.2300">
    <property type="match status" value="1"/>
</dbReference>
<evidence type="ECO:0000256" key="1">
    <source>
        <dbReference type="ARBA" id="ARBA00022553"/>
    </source>
</evidence>
<dbReference type="InterPro" id="IPR001789">
    <property type="entry name" value="Sig_transdc_resp-reg_receiver"/>
</dbReference>
<dbReference type="EMBL" id="LYXE01000104">
    <property type="protein sequence ID" value="PDV98299.1"/>
    <property type="molecule type" value="Genomic_DNA"/>
</dbReference>
<keyword evidence="1 2" id="KW-0597">Phosphoprotein</keyword>
<dbReference type="PANTHER" id="PTHR44591:SF23">
    <property type="entry name" value="CHEY SUBFAMILY"/>
    <property type="match status" value="1"/>
</dbReference>